<reference evidence="1" key="2">
    <citation type="submission" date="2021-09" db="EMBL/GenBank/DDBJ databases">
        <authorList>
            <person name="Gilroy R."/>
        </authorList>
    </citation>
    <scope>NUCLEOTIDE SEQUENCE</scope>
    <source>
        <strain evidence="1">USAMLcec4-12693</strain>
    </source>
</reference>
<dbReference type="Proteomes" id="UP000813420">
    <property type="component" value="Unassembled WGS sequence"/>
</dbReference>
<sequence length="215" mass="24094">MDKRTREAVRYLGYGNHAVDEDTLLLIESSFQELSEAADKRIVYRIFNLCLADGDELMIDGLKIKSHSLSRNLKGCESVFLLGATLGTRVDLLLRRYAVGEMARSVTLQACAAALLEEYLDEWQEERRAELAETGQYLRPRFSPGYGDFSILCQEPILRMLDTAKTIGLSMTDGYMLTPSKSVTALAGISREETPCHSKGCEECGKTDCLYRRDS</sequence>
<comment type="caution">
    <text evidence="1">The sequence shown here is derived from an EMBL/GenBank/DDBJ whole genome shotgun (WGS) entry which is preliminary data.</text>
</comment>
<evidence type="ECO:0000313" key="2">
    <source>
        <dbReference type="Proteomes" id="UP000813420"/>
    </source>
</evidence>
<dbReference type="InterPro" id="IPR037010">
    <property type="entry name" value="VitB12-dep_Met_synth_activ_sf"/>
</dbReference>
<proteinExistence type="predicted"/>
<dbReference type="RefSeq" id="WP_270644305.1">
    <property type="nucleotide sequence ID" value="NZ_DYXE01000050.1"/>
</dbReference>
<dbReference type="EMBL" id="DYXE01000050">
    <property type="protein sequence ID" value="HJH49729.1"/>
    <property type="molecule type" value="Genomic_DNA"/>
</dbReference>
<organism evidence="1 2">
    <name type="scientific">Merdimonas faecis</name>
    <dbReference type="NCBI Taxonomy" id="1653435"/>
    <lineage>
        <taxon>Bacteria</taxon>
        <taxon>Bacillati</taxon>
        <taxon>Bacillota</taxon>
        <taxon>Clostridia</taxon>
        <taxon>Lachnospirales</taxon>
        <taxon>Lachnospiraceae</taxon>
        <taxon>Merdimonas</taxon>
    </lineage>
</organism>
<accession>A0A9D3AIU0</accession>
<protein>
    <submittedName>
        <fullName evidence="1">Vitamin B12 dependent methionine synthase activation subunit</fullName>
    </submittedName>
</protein>
<dbReference type="SUPFAM" id="SSF56507">
    <property type="entry name" value="Methionine synthase activation domain-like"/>
    <property type="match status" value="1"/>
</dbReference>
<dbReference type="AlphaFoldDB" id="A0A9D3AIU0"/>
<name>A0A9D3AIU0_9FIRM</name>
<gene>
    <name evidence="1" type="ORF">K8V39_05630</name>
</gene>
<dbReference type="GO" id="GO:0008705">
    <property type="term" value="F:methionine synthase activity"/>
    <property type="evidence" value="ECO:0007669"/>
    <property type="project" value="InterPro"/>
</dbReference>
<evidence type="ECO:0000313" key="1">
    <source>
        <dbReference type="EMBL" id="HJH49729.1"/>
    </source>
</evidence>
<reference evidence="1" key="1">
    <citation type="journal article" date="2021" name="PeerJ">
        <title>Extensive microbial diversity within the chicken gut microbiome revealed by metagenomics and culture.</title>
        <authorList>
            <person name="Gilroy R."/>
            <person name="Ravi A."/>
            <person name="Getino M."/>
            <person name="Pursley I."/>
            <person name="Horton D.L."/>
            <person name="Alikhan N.F."/>
            <person name="Baker D."/>
            <person name="Gharbi K."/>
            <person name="Hall N."/>
            <person name="Watson M."/>
            <person name="Adriaenssens E.M."/>
            <person name="Foster-Nyarko E."/>
            <person name="Jarju S."/>
            <person name="Secka A."/>
            <person name="Antonio M."/>
            <person name="Oren A."/>
            <person name="Chaudhuri R.R."/>
            <person name="La Ragione R."/>
            <person name="Hildebrand F."/>
            <person name="Pallen M.J."/>
        </authorList>
    </citation>
    <scope>NUCLEOTIDE SEQUENCE</scope>
    <source>
        <strain evidence="1">USAMLcec4-12693</strain>
    </source>
</reference>
<dbReference type="Gene3D" id="3.40.109.40">
    <property type="match status" value="1"/>
</dbReference>